<dbReference type="Proteomes" id="UP001595752">
    <property type="component" value="Unassembled WGS sequence"/>
</dbReference>
<comment type="caution">
    <text evidence="3">The sequence shown here is derived from an EMBL/GenBank/DDBJ whole genome shotgun (WGS) entry which is preliminary data.</text>
</comment>
<feature type="region of interest" description="Disordered" evidence="1">
    <location>
        <begin position="125"/>
        <end position="154"/>
    </location>
</feature>
<accession>A0ABV8AY48</accession>
<dbReference type="InterPro" id="IPR014195">
    <property type="entry name" value="Spore_III_AG"/>
</dbReference>
<keyword evidence="2" id="KW-0812">Transmembrane</keyword>
<name>A0ABV8AY48_9BACI</name>
<dbReference type="NCBIfam" id="TIGR02830">
    <property type="entry name" value="spore_III_AG"/>
    <property type="match status" value="1"/>
</dbReference>
<gene>
    <name evidence="3" type="primary">spoIIIAG</name>
    <name evidence="3" type="ORF">ACFOU2_04840</name>
</gene>
<feature type="compositionally biased region" description="Basic and acidic residues" evidence="1">
    <location>
        <begin position="140"/>
        <end position="154"/>
    </location>
</feature>
<evidence type="ECO:0000256" key="1">
    <source>
        <dbReference type="SAM" id="MobiDB-lite"/>
    </source>
</evidence>
<evidence type="ECO:0000313" key="4">
    <source>
        <dbReference type="Proteomes" id="UP001595752"/>
    </source>
</evidence>
<feature type="transmembrane region" description="Helical" evidence="2">
    <location>
        <begin position="30"/>
        <end position="50"/>
    </location>
</feature>
<evidence type="ECO:0000313" key="3">
    <source>
        <dbReference type="EMBL" id="MFC3882868.1"/>
    </source>
</evidence>
<protein>
    <submittedName>
        <fullName evidence="3">Stage III sporulation protein AG</fullName>
    </submittedName>
</protein>
<dbReference type="RefSeq" id="WP_377912722.1">
    <property type="nucleotide sequence ID" value="NZ_JBHRZT010000020.1"/>
</dbReference>
<evidence type="ECO:0000256" key="2">
    <source>
        <dbReference type="SAM" id="Phobius"/>
    </source>
</evidence>
<proteinExistence type="predicted"/>
<keyword evidence="2" id="KW-0472">Membrane</keyword>
<organism evidence="3 4">
    <name type="scientific">Bacillus songklensis</name>
    <dbReference type="NCBI Taxonomy" id="1069116"/>
    <lineage>
        <taxon>Bacteria</taxon>
        <taxon>Bacillati</taxon>
        <taxon>Bacillota</taxon>
        <taxon>Bacilli</taxon>
        <taxon>Bacillales</taxon>
        <taxon>Bacillaceae</taxon>
        <taxon>Bacillus</taxon>
    </lineage>
</organism>
<reference evidence="4" key="1">
    <citation type="journal article" date="2019" name="Int. J. Syst. Evol. Microbiol.">
        <title>The Global Catalogue of Microorganisms (GCM) 10K type strain sequencing project: providing services to taxonomists for standard genome sequencing and annotation.</title>
        <authorList>
            <consortium name="The Broad Institute Genomics Platform"/>
            <consortium name="The Broad Institute Genome Sequencing Center for Infectious Disease"/>
            <person name="Wu L."/>
            <person name="Ma J."/>
        </authorList>
    </citation>
    <scope>NUCLEOTIDE SEQUENCE [LARGE SCALE GENOMIC DNA]</scope>
    <source>
        <strain evidence="4">CCUG 61889</strain>
    </source>
</reference>
<dbReference type="EMBL" id="JBHRZT010000020">
    <property type="protein sequence ID" value="MFC3882868.1"/>
    <property type="molecule type" value="Genomic_DNA"/>
</dbReference>
<sequence length="221" mass="24482">MRKDDGIFSSIRRLFSSSQQPVSEKKNPKLLYVILLLGVGAAFMLISNTLSSPNSMTEKVSSIVPVSGEKDTPVFGQKESAHSKAMVDYEDRYENQLREALQSIAGVDDVEVVVNLDATESRVYEKDKVTQNQSTDETDREGGKRKGEDSSTDEKLVIIRNGDQEKPVIIKTEKPKIRGVLIVAKGADNIQVKKWIVEAVTRVLDVPSHRVAVLPKKSKGE</sequence>
<keyword evidence="4" id="KW-1185">Reference proteome</keyword>
<keyword evidence="2" id="KW-1133">Transmembrane helix</keyword>